<feature type="domain" description="Gfo/Idh/MocA-like oxidoreductase N-terminal" evidence="2">
    <location>
        <begin position="11"/>
        <end position="124"/>
    </location>
</feature>
<evidence type="ECO:0000259" key="2">
    <source>
        <dbReference type="Pfam" id="PF01408"/>
    </source>
</evidence>
<dbReference type="PANTHER" id="PTHR43818:SF11">
    <property type="entry name" value="BCDNA.GH03377"/>
    <property type="match status" value="1"/>
</dbReference>
<keyword evidence="1" id="KW-0560">Oxidoreductase</keyword>
<dbReference type="EMBL" id="JACCBU010000001">
    <property type="protein sequence ID" value="NYE74405.1"/>
    <property type="molecule type" value="Genomic_DNA"/>
</dbReference>
<accession>A0A7Y9ICQ2</accession>
<protein>
    <submittedName>
        <fullName evidence="3">Putative dehydrogenase</fullName>
    </submittedName>
</protein>
<reference evidence="3 4" key="1">
    <citation type="submission" date="2020-07" db="EMBL/GenBank/DDBJ databases">
        <title>Sequencing the genomes of 1000 actinobacteria strains.</title>
        <authorList>
            <person name="Klenk H.-P."/>
        </authorList>
    </citation>
    <scope>NUCLEOTIDE SEQUENCE [LARGE SCALE GENOMIC DNA]</scope>
    <source>
        <strain evidence="3 4">DSM 22083</strain>
    </source>
</reference>
<dbReference type="Proteomes" id="UP000569914">
    <property type="component" value="Unassembled WGS sequence"/>
</dbReference>
<gene>
    <name evidence="3" type="ORF">BKA15_005734</name>
</gene>
<dbReference type="GO" id="GO:0016491">
    <property type="term" value="F:oxidoreductase activity"/>
    <property type="evidence" value="ECO:0007669"/>
    <property type="project" value="UniProtKB-KW"/>
</dbReference>
<sequence>MASRGQSTVDVIVVGLGFGAAFVPIYQAHPSVGRVAVADSDPARLAEVGDRLGVHDRFAGLEDALAADGWDAVHLLTPVALHADQVELILDSGRHCASAVPMATTLDDLDRLIAAEARSGRNYFMMETAVYSREFFQALQLRDSGALGRLSYFRGEHLQNLDGYPPYWLGYPPMHYVTHALSPALALADARVDTVRCLGSSRLTPDRVGVAGEGFGTEAALFSLVPRDGSPAADALVANITMSFFQLGRSYLEGFSVYGDQGALEWPQLEGGPMKRFAMEPAAAGQRGRPVSVVDVRPPGAPELLPEPLRPFTDGGHGGSHPHLVHEFVASIVEGRPARIDARRAAEFTAPGICAHASALAGGAEVSVPDYRVSG</sequence>
<comment type="caution">
    <text evidence="3">The sequence shown here is derived from an EMBL/GenBank/DDBJ whole genome shotgun (WGS) entry which is preliminary data.</text>
</comment>
<proteinExistence type="predicted"/>
<dbReference type="AlphaFoldDB" id="A0A7Y9ICQ2"/>
<dbReference type="InterPro" id="IPR050463">
    <property type="entry name" value="Gfo/Idh/MocA_oxidrdct_glycsds"/>
</dbReference>
<evidence type="ECO:0000313" key="3">
    <source>
        <dbReference type="EMBL" id="NYE74405.1"/>
    </source>
</evidence>
<dbReference type="Gene3D" id="3.40.50.720">
    <property type="entry name" value="NAD(P)-binding Rossmann-like Domain"/>
    <property type="match status" value="1"/>
</dbReference>
<keyword evidence="4" id="KW-1185">Reference proteome</keyword>
<dbReference type="PANTHER" id="PTHR43818">
    <property type="entry name" value="BCDNA.GH03377"/>
    <property type="match status" value="1"/>
</dbReference>
<dbReference type="GO" id="GO:0000166">
    <property type="term" value="F:nucleotide binding"/>
    <property type="evidence" value="ECO:0007669"/>
    <property type="project" value="InterPro"/>
</dbReference>
<dbReference type="RefSeq" id="WP_179756684.1">
    <property type="nucleotide sequence ID" value="NZ_JACCBU010000001.1"/>
</dbReference>
<dbReference type="Gene3D" id="3.30.360.10">
    <property type="entry name" value="Dihydrodipicolinate Reductase, domain 2"/>
    <property type="match status" value="1"/>
</dbReference>
<dbReference type="SUPFAM" id="SSF55347">
    <property type="entry name" value="Glyceraldehyde-3-phosphate dehydrogenase-like, C-terminal domain"/>
    <property type="match status" value="1"/>
</dbReference>
<evidence type="ECO:0000256" key="1">
    <source>
        <dbReference type="ARBA" id="ARBA00023002"/>
    </source>
</evidence>
<evidence type="ECO:0000313" key="4">
    <source>
        <dbReference type="Proteomes" id="UP000569914"/>
    </source>
</evidence>
<dbReference type="InterPro" id="IPR036291">
    <property type="entry name" value="NAD(P)-bd_dom_sf"/>
</dbReference>
<dbReference type="Pfam" id="PF01408">
    <property type="entry name" value="GFO_IDH_MocA"/>
    <property type="match status" value="1"/>
</dbReference>
<name>A0A7Y9ICQ2_9ACTN</name>
<dbReference type="InterPro" id="IPR000683">
    <property type="entry name" value="Gfo/Idh/MocA-like_OxRdtase_N"/>
</dbReference>
<organism evidence="3 4">
    <name type="scientific">Microlunatus parietis</name>
    <dbReference type="NCBI Taxonomy" id="682979"/>
    <lineage>
        <taxon>Bacteria</taxon>
        <taxon>Bacillati</taxon>
        <taxon>Actinomycetota</taxon>
        <taxon>Actinomycetes</taxon>
        <taxon>Propionibacteriales</taxon>
        <taxon>Propionibacteriaceae</taxon>
        <taxon>Microlunatus</taxon>
    </lineage>
</organism>
<dbReference type="SUPFAM" id="SSF51735">
    <property type="entry name" value="NAD(P)-binding Rossmann-fold domains"/>
    <property type="match status" value="1"/>
</dbReference>